<comment type="function">
    <text evidence="8 9">Required for the first step of histidine biosynthesis. May allow the feedback regulation of ATP phosphoribosyltransferase activity by histidine.</text>
</comment>
<evidence type="ECO:0000256" key="6">
    <source>
        <dbReference type="ARBA" id="ARBA00022605"/>
    </source>
</evidence>
<comment type="miscellaneous">
    <text evidence="9">This function is generally fulfilled by the C-terminal part of HisG, which is missing in some bacteria such as this one.</text>
</comment>
<feature type="domain" description="Class II Histidinyl-tRNA synthetase (HisRS)-like catalytic core" evidence="11">
    <location>
        <begin position="20"/>
        <end position="325"/>
    </location>
</feature>
<dbReference type="GO" id="GO:0016757">
    <property type="term" value="F:glycosyltransferase activity"/>
    <property type="evidence" value="ECO:0007669"/>
    <property type="project" value="UniProtKB-KW"/>
</dbReference>
<gene>
    <name evidence="9 12" type="primary">hisZ</name>
    <name evidence="12" type="ORF">EVJ48_03745</name>
</gene>
<dbReference type="UniPathway" id="UPA00031">
    <property type="reaction ID" value="UER00006"/>
</dbReference>
<dbReference type="Proteomes" id="UP000322454">
    <property type="component" value="Unassembled WGS sequence"/>
</dbReference>
<feature type="binding site" evidence="10">
    <location>
        <position position="136"/>
    </location>
    <ligand>
        <name>L-histidine</name>
        <dbReference type="ChEBI" id="CHEBI:57595"/>
    </ligand>
</feature>
<keyword evidence="7 9" id="KW-0368">Histidine biosynthesis</keyword>
<reference evidence="12 13" key="1">
    <citation type="submission" date="2019-01" db="EMBL/GenBank/DDBJ databases">
        <title>Insights into ecological role of a new deltaproteobacterial order Candidatus Sinidesulfobacterales (Sva0485) by metagenomics and metatranscriptomics.</title>
        <authorList>
            <person name="Tan S."/>
            <person name="Liu J."/>
            <person name="Fang Y."/>
            <person name="Hedlund B."/>
            <person name="Lian Z.-H."/>
            <person name="Huang L.-Y."/>
            <person name="Li J.-T."/>
            <person name="Huang L.-N."/>
            <person name="Li W.-J."/>
            <person name="Jiang H.-C."/>
            <person name="Dong H.-L."/>
            <person name="Shu W.-S."/>
        </authorList>
    </citation>
    <scope>NUCLEOTIDE SEQUENCE [LARGE SCALE GENOMIC DNA]</scope>
    <source>
        <strain evidence="12">AP4</strain>
    </source>
</reference>
<evidence type="ECO:0000256" key="2">
    <source>
        <dbReference type="ARBA" id="ARBA00004667"/>
    </source>
</evidence>
<dbReference type="InterPro" id="IPR004516">
    <property type="entry name" value="HisRS/HisZ"/>
</dbReference>
<feature type="binding site" evidence="10">
    <location>
        <position position="132"/>
    </location>
    <ligand>
        <name>L-histidine</name>
        <dbReference type="ChEBI" id="CHEBI:57595"/>
    </ligand>
</feature>
<keyword evidence="12" id="KW-0808">Transferase</keyword>
<evidence type="ECO:0000313" key="12">
    <source>
        <dbReference type="EMBL" id="RZV39806.1"/>
    </source>
</evidence>
<dbReference type="PANTHER" id="PTHR43707">
    <property type="entry name" value="HISTIDYL-TRNA SYNTHETASE"/>
    <property type="match status" value="1"/>
</dbReference>
<dbReference type="InterPro" id="IPR045864">
    <property type="entry name" value="aa-tRNA-synth_II/BPL/LPL"/>
</dbReference>
<dbReference type="PANTHER" id="PTHR43707:SF6">
    <property type="entry name" value="ATP PHOSPHORIBOSYLTRANSFERASE REGULATORY SUBUNIT"/>
    <property type="match status" value="1"/>
</dbReference>
<evidence type="ECO:0000313" key="13">
    <source>
        <dbReference type="Proteomes" id="UP000322454"/>
    </source>
</evidence>
<evidence type="ECO:0000256" key="3">
    <source>
        <dbReference type="ARBA" id="ARBA00005539"/>
    </source>
</evidence>
<dbReference type="SUPFAM" id="SSF55681">
    <property type="entry name" value="Class II aaRS and biotin synthetases"/>
    <property type="match status" value="1"/>
</dbReference>
<dbReference type="InterPro" id="IPR041715">
    <property type="entry name" value="HisRS-like_core"/>
</dbReference>
<keyword evidence="12" id="KW-0328">Glycosyltransferase</keyword>
<evidence type="ECO:0000259" key="11">
    <source>
        <dbReference type="Pfam" id="PF13393"/>
    </source>
</evidence>
<evidence type="ECO:0000256" key="10">
    <source>
        <dbReference type="PIRSR" id="PIRSR001549-1"/>
    </source>
</evidence>
<evidence type="ECO:0000256" key="5">
    <source>
        <dbReference type="ARBA" id="ARBA00022490"/>
    </source>
</evidence>
<comment type="pathway">
    <text evidence="2 9">Amino-acid biosynthesis; L-histidine biosynthesis; L-histidine from 5-phospho-alpha-D-ribose 1-diphosphate: step 1/9.</text>
</comment>
<feature type="binding site" evidence="10">
    <location>
        <begin position="88"/>
        <end position="90"/>
    </location>
    <ligand>
        <name>L-histidine</name>
        <dbReference type="ChEBI" id="CHEBI:57595"/>
    </ligand>
</feature>
<dbReference type="EMBL" id="SHMQ01000006">
    <property type="protein sequence ID" value="RZV39806.1"/>
    <property type="molecule type" value="Genomic_DNA"/>
</dbReference>
<protein>
    <recommendedName>
        <fullName evidence="4 9">ATP phosphoribosyltransferase regulatory subunit</fullName>
    </recommendedName>
</protein>
<sequence>MFRVIVNKKNLTFSSQPPPGTRDFLIAETDNIDRVADTLLDEFSRWGYGKVITPSIDFLDVFLLSSKARELFKVADISTGEMLSLRSDFTPQIARLSSALKNSVALPYKFSYCGPVLRNLDPVLGRPREIWQAGVESVGPESPESDAELIIMGIESLKRLGVEDFSVDIGNVEFFKGIVSDIDRAVREKIEEFILRKDSSGLNVFLDGVSIPQKKKEVISELPFIFGEKSVIKKAWKMASDEKSQEALETLERILSYIKYYKLEEYITIDLGEIRGLNYYTGTIFECFAPHVGYEIFGGGRYNNLIGRFGENCAGAGFAVNLDTLCRYGDFSQSGFKKRDFLVFNKTADKKPEVEIILFLRKKGYAVETNFMNYGYLETVKYMKENRIKKIINITEDHILFGDINTGKEIKFKNISELKKFTENI</sequence>
<dbReference type="HAMAP" id="MF_00125">
    <property type="entry name" value="HisZ"/>
    <property type="match status" value="1"/>
</dbReference>
<dbReference type="GO" id="GO:0005737">
    <property type="term" value="C:cytoplasm"/>
    <property type="evidence" value="ECO:0007669"/>
    <property type="project" value="UniProtKB-SubCell"/>
</dbReference>
<dbReference type="AlphaFoldDB" id="A0A520XF67"/>
<feature type="binding site" evidence="10">
    <location>
        <position position="118"/>
    </location>
    <ligand>
        <name>L-histidine</name>
        <dbReference type="ChEBI" id="CHEBI:57595"/>
    </ligand>
</feature>
<comment type="caution">
    <text evidence="12">The sequence shown here is derived from an EMBL/GenBank/DDBJ whole genome shotgun (WGS) entry which is preliminary data.</text>
</comment>
<evidence type="ECO:0000256" key="8">
    <source>
        <dbReference type="ARBA" id="ARBA00025246"/>
    </source>
</evidence>
<evidence type="ECO:0000256" key="1">
    <source>
        <dbReference type="ARBA" id="ARBA00004496"/>
    </source>
</evidence>
<accession>A0A520XF67</accession>
<keyword evidence="5 9" id="KW-0963">Cytoplasm</keyword>
<comment type="subunit">
    <text evidence="9">Heteromultimer composed of HisG and HisZ subunits.</text>
</comment>
<evidence type="ECO:0000256" key="7">
    <source>
        <dbReference type="ARBA" id="ARBA00023102"/>
    </source>
</evidence>
<proteinExistence type="inferred from homology"/>
<feature type="binding site" evidence="10">
    <location>
        <position position="275"/>
    </location>
    <ligand>
        <name>L-histidine</name>
        <dbReference type="ChEBI" id="CHEBI:57595"/>
    </ligand>
</feature>
<evidence type="ECO:0000256" key="9">
    <source>
        <dbReference type="HAMAP-Rule" id="MF_00125"/>
    </source>
</evidence>
<comment type="subcellular location">
    <subcellularLocation>
        <location evidence="1 9">Cytoplasm</location>
    </subcellularLocation>
</comment>
<comment type="similarity">
    <text evidence="3 9">Belongs to the class-II aminoacyl-tRNA synthetase family. HisZ subfamily.</text>
</comment>
<dbReference type="NCBIfam" id="TIGR00443">
    <property type="entry name" value="hisZ_biosyn_reg"/>
    <property type="match status" value="1"/>
</dbReference>
<dbReference type="GO" id="GO:0006427">
    <property type="term" value="P:histidyl-tRNA aminoacylation"/>
    <property type="evidence" value="ECO:0007669"/>
    <property type="project" value="TreeGrafter"/>
</dbReference>
<dbReference type="Pfam" id="PF13393">
    <property type="entry name" value="tRNA-synt_His"/>
    <property type="match status" value="1"/>
</dbReference>
<evidence type="ECO:0000256" key="4">
    <source>
        <dbReference type="ARBA" id="ARBA00020397"/>
    </source>
</evidence>
<keyword evidence="6 9" id="KW-0028">Amino-acid biosynthesis</keyword>
<dbReference type="CDD" id="cd00773">
    <property type="entry name" value="HisRS-like_core"/>
    <property type="match status" value="1"/>
</dbReference>
<dbReference type="GO" id="GO:0000105">
    <property type="term" value="P:L-histidine biosynthetic process"/>
    <property type="evidence" value="ECO:0007669"/>
    <property type="project" value="UniProtKB-UniRule"/>
</dbReference>
<dbReference type="PIRSF" id="PIRSF001549">
    <property type="entry name" value="His-tRNA_synth"/>
    <property type="match status" value="1"/>
</dbReference>
<feature type="binding site" evidence="10">
    <location>
        <begin position="279"/>
        <end position="280"/>
    </location>
    <ligand>
        <name>L-histidine</name>
        <dbReference type="ChEBI" id="CHEBI:57595"/>
    </ligand>
</feature>
<name>A0A520XF67_9DELT</name>
<dbReference type="GO" id="GO:0004821">
    <property type="term" value="F:histidine-tRNA ligase activity"/>
    <property type="evidence" value="ECO:0007669"/>
    <property type="project" value="TreeGrafter"/>
</dbReference>
<organism evidence="12 13">
    <name type="scientific">Candidatus Acidulodesulfobacterium acidiphilum</name>
    <dbReference type="NCBI Taxonomy" id="2597224"/>
    <lineage>
        <taxon>Bacteria</taxon>
        <taxon>Deltaproteobacteria</taxon>
        <taxon>Candidatus Acidulodesulfobacterales</taxon>
        <taxon>Candidatus Acidulodesulfobacterium</taxon>
    </lineage>
</organism>
<dbReference type="InterPro" id="IPR004517">
    <property type="entry name" value="HisZ"/>
</dbReference>
<dbReference type="Gene3D" id="3.30.930.10">
    <property type="entry name" value="Bira Bifunctional Protein, Domain 2"/>
    <property type="match status" value="1"/>
</dbReference>